<feature type="transmembrane region" description="Helical" evidence="1">
    <location>
        <begin position="293"/>
        <end position="310"/>
    </location>
</feature>
<evidence type="ECO:0000313" key="3">
    <source>
        <dbReference type="Proteomes" id="UP000461768"/>
    </source>
</evidence>
<feature type="transmembrane region" description="Helical" evidence="1">
    <location>
        <begin position="145"/>
        <end position="165"/>
    </location>
</feature>
<feature type="transmembrane region" description="Helical" evidence="1">
    <location>
        <begin position="256"/>
        <end position="272"/>
    </location>
</feature>
<dbReference type="EMBL" id="WAGX01000004">
    <property type="protein sequence ID" value="KAB1439544.1"/>
    <property type="molecule type" value="Genomic_DNA"/>
</dbReference>
<keyword evidence="1" id="KW-0812">Transmembrane</keyword>
<reference evidence="2 3" key="1">
    <citation type="submission" date="2019-09" db="EMBL/GenBank/DDBJ databases">
        <authorList>
            <person name="Valk L.C."/>
        </authorList>
    </citation>
    <scope>NUCLEOTIDE SEQUENCE [LARGE SCALE GENOMIC DNA]</scope>
    <source>
        <strain evidence="2">GalUA</strain>
    </source>
</reference>
<comment type="caution">
    <text evidence="2">The sequence shown here is derived from an EMBL/GenBank/DDBJ whole genome shotgun (WGS) entry which is preliminary data.</text>
</comment>
<organism evidence="2 3">
    <name type="scientific">Candidatus Galacturonatibacter soehngenii</name>
    <dbReference type="NCBI Taxonomy" id="2307010"/>
    <lineage>
        <taxon>Bacteria</taxon>
        <taxon>Bacillati</taxon>
        <taxon>Bacillota</taxon>
        <taxon>Clostridia</taxon>
        <taxon>Lachnospirales</taxon>
        <taxon>Lachnospiraceae</taxon>
        <taxon>Candidatus Galacturonatibacter</taxon>
    </lineage>
</organism>
<evidence type="ECO:0000256" key="1">
    <source>
        <dbReference type="SAM" id="Phobius"/>
    </source>
</evidence>
<feature type="transmembrane region" description="Helical" evidence="1">
    <location>
        <begin position="204"/>
        <end position="223"/>
    </location>
</feature>
<feature type="transmembrane region" description="Helical" evidence="1">
    <location>
        <begin position="43"/>
        <end position="70"/>
    </location>
</feature>
<name>A0A7V7QLS7_9FIRM</name>
<sequence>MKKTIYSLIILSLLLFIFIFPVESVRAAKGGLLLWFNVIIPNLLPFIILSNLIIALNAASYITFLFAPIFKLLFGISKDGSYAVITGFLCGYPMGAKVTSDLVANKKISYEEGTFLLSFCNNVSPVFIINYIVNETFQSSSLLKPVFIILYLSPIISAILLRIIYHRKMFEKEKKISLYPCNTNVDFRFIDAAIMNGFETITKLGGYIILFAILSQMLIYIPIHNAFIKYSIISITEITNGISVVASSSLSFQKKFIIVLSSVSFGGISCVAQTQSMIKNSGLSIGHYTLSKVLNMGITLLLCIAYLAFLS</sequence>
<keyword evidence="1" id="KW-0472">Membrane</keyword>
<dbReference type="RefSeq" id="WP_151142146.1">
    <property type="nucleotide sequence ID" value="NZ_WAGX01000004.1"/>
</dbReference>
<dbReference type="Proteomes" id="UP000461768">
    <property type="component" value="Unassembled WGS sequence"/>
</dbReference>
<dbReference type="AlphaFoldDB" id="A0A7V7QLS7"/>
<keyword evidence="3" id="KW-1185">Reference proteome</keyword>
<evidence type="ECO:0000313" key="2">
    <source>
        <dbReference type="EMBL" id="KAB1439544.1"/>
    </source>
</evidence>
<reference evidence="2 3" key="2">
    <citation type="submission" date="2020-02" db="EMBL/GenBank/DDBJ databases">
        <title>Candidatus Galacturonibacter soehngenii shows hetero-acetogenic catabolism of galacturonic acid but lacks a canonical carbon monoxide dehydrogenase/acetyl-CoA synthase complex.</title>
        <authorList>
            <person name="Diender M."/>
            <person name="Stouten G.R."/>
            <person name="Petersen J.F."/>
            <person name="Nielsen P.H."/>
            <person name="Dueholm M.S."/>
            <person name="Pronk J.T."/>
            <person name="Van Loosdrecht M.C.M."/>
        </authorList>
    </citation>
    <scope>NUCLEOTIDE SEQUENCE [LARGE SCALE GENOMIC DNA]</scope>
    <source>
        <strain evidence="2">GalUA</strain>
    </source>
</reference>
<accession>A0A7V7QLS7</accession>
<proteinExistence type="predicted"/>
<gene>
    <name evidence="2" type="ORF">F7O84_03890</name>
</gene>
<dbReference type="OrthoDB" id="1645614at2"/>
<protein>
    <submittedName>
        <fullName evidence="2">Transporter</fullName>
    </submittedName>
</protein>
<keyword evidence="1" id="KW-1133">Transmembrane helix</keyword>